<keyword evidence="2" id="KW-1185">Reference proteome</keyword>
<dbReference type="Pfam" id="PF19635">
    <property type="entry name" value="DUF6138"/>
    <property type="match status" value="1"/>
</dbReference>
<proteinExistence type="predicted"/>
<organism evidence="1 2">
    <name type="scientific">Paenibacillus xanthanilyticus</name>
    <dbReference type="NCBI Taxonomy" id="1783531"/>
    <lineage>
        <taxon>Bacteria</taxon>
        <taxon>Bacillati</taxon>
        <taxon>Bacillota</taxon>
        <taxon>Bacilli</taxon>
        <taxon>Bacillales</taxon>
        <taxon>Paenibacillaceae</taxon>
        <taxon>Paenibacillus</taxon>
    </lineage>
</organism>
<dbReference type="InterPro" id="IPR046136">
    <property type="entry name" value="DUF6138"/>
</dbReference>
<evidence type="ECO:0000313" key="2">
    <source>
        <dbReference type="Proteomes" id="UP001595715"/>
    </source>
</evidence>
<sequence>MMDKAAEQLLDQIWTLLMSIYEKEKARIDGLKGLGPLHPGIMDYMRVSIRRSGSRSVADQVGLDVHEPLFSDDAYDVEVGPESAALSGDTLLREFFPAWRARVEGIFQSEAYGAHFFGYRMQLVLEVQSETESLVHREYLRNEAKLEKLKQQLNRFIEVKVLKDLPVLPAENDDFFFARHLMNPDLAAQDPDVVEPLNQRLNAKMLAFPKRLEKWRYAFVSACKDWAEERFLDRYFERTGHYELERALLPDDQRPPIQPSEMTFFLYVTLQIGLKEPDTRKRYLDYAVQLGSEQAAAYLTKGSGQFAAGHTGSLMSGTCNDVLQTINIRIDAEEEAAYREALDYVSGLLREGFPRGYQLKLKSAAKHWLPIASLAKSNLHQFFANALQYEGLHPLIADYAELAMKEFAWYGDVESGVKSVMPGTYAVFGLGLVSETYFPLVRRYMEIVDSEHQSAQDKYAEAFVAQHGVTVASMPTLVAIVLGGSDMAKPVKGIAIDTPELADALREALADQPDHKRDVVLYRLFGSEKKGLAALKQAASLRS</sequence>
<reference evidence="2" key="1">
    <citation type="journal article" date="2019" name="Int. J. Syst. Evol. Microbiol.">
        <title>The Global Catalogue of Microorganisms (GCM) 10K type strain sequencing project: providing services to taxonomists for standard genome sequencing and annotation.</title>
        <authorList>
            <consortium name="The Broad Institute Genomics Platform"/>
            <consortium name="The Broad Institute Genome Sequencing Center for Infectious Disease"/>
            <person name="Wu L."/>
            <person name="Ma J."/>
        </authorList>
    </citation>
    <scope>NUCLEOTIDE SEQUENCE [LARGE SCALE GENOMIC DNA]</scope>
    <source>
        <strain evidence="2">IBRC-M 10987</strain>
    </source>
</reference>
<dbReference type="EMBL" id="JBHSAM010000017">
    <property type="protein sequence ID" value="MFC4099405.1"/>
    <property type="molecule type" value="Genomic_DNA"/>
</dbReference>
<dbReference type="Proteomes" id="UP001595715">
    <property type="component" value="Unassembled WGS sequence"/>
</dbReference>
<gene>
    <name evidence="1" type="ORF">ACFOZ8_07000</name>
</gene>
<protein>
    <submittedName>
        <fullName evidence="1">DUF6138 family protein</fullName>
    </submittedName>
</protein>
<accession>A0ABV8JXZ3</accession>
<evidence type="ECO:0000313" key="1">
    <source>
        <dbReference type="EMBL" id="MFC4099405.1"/>
    </source>
</evidence>
<comment type="caution">
    <text evidence="1">The sequence shown here is derived from an EMBL/GenBank/DDBJ whole genome shotgun (WGS) entry which is preliminary data.</text>
</comment>
<name>A0ABV8JXZ3_9BACL</name>
<dbReference type="RefSeq" id="WP_377718091.1">
    <property type="nucleotide sequence ID" value="NZ_JBHSAM010000017.1"/>
</dbReference>